<accession>A0AAW1PRQ2</accession>
<feature type="transmembrane region" description="Helical" evidence="1">
    <location>
        <begin position="59"/>
        <end position="80"/>
    </location>
</feature>
<dbReference type="Proteomes" id="UP001438707">
    <property type="component" value="Unassembled WGS sequence"/>
</dbReference>
<feature type="transmembrane region" description="Helical" evidence="1">
    <location>
        <begin position="125"/>
        <end position="153"/>
    </location>
</feature>
<sequence length="159" mass="17305">MQKRQASSIALLALNIVGFGIMLGGLVALQASCSGANQPKEFGDGGLLDPSLTCSDFHQYQWFKVLLQGFMLLLNTLALVTGTLPAFRQTLAIFRAVSTVLLMDAANDYLSVLRTSTGGLRRDCSVFFAGLVISCVDNFLFIITFCFDVLLILCRMHSL</sequence>
<organism evidence="2 3">
    <name type="scientific">Apatococcus lobatus</name>
    <dbReference type="NCBI Taxonomy" id="904363"/>
    <lineage>
        <taxon>Eukaryota</taxon>
        <taxon>Viridiplantae</taxon>
        <taxon>Chlorophyta</taxon>
        <taxon>core chlorophytes</taxon>
        <taxon>Trebouxiophyceae</taxon>
        <taxon>Chlorellales</taxon>
        <taxon>Chlorellaceae</taxon>
        <taxon>Apatococcus</taxon>
    </lineage>
</organism>
<dbReference type="EMBL" id="JALJOS010000077">
    <property type="protein sequence ID" value="KAK9816371.1"/>
    <property type="molecule type" value="Genomic_DNA"/>
</dbReference>
<proteinExistence type="predicted"/>
<evidence type="ECO:0000313" key="2">
    <source>
        <dbReference type="EMBL" id="KAK9816371.1"/>
    </source>
</evidence>
<reference evidence="2 3" key="1">
    <citation type="journal article" date="2024" name="Nat. Commun.">
        <title>Phylogenomics reveals the evolutionary origins of lichenization in chlorophyte algae.</title>
        <authorList>
            <person name="Puginier C."/>
            <person name="Libourel C."/>
            <person name="Otte J."/>
            <person name="Skaloud P."/>
            <person name="Haon M."/>
            <person name="Grisel S."/>
            <person name="Petersen M."/>
            <person name="Berrin J.G."/>
            <person name="Delaux P.M."/>
            <person name="Dal Grande F."/>
            <person name="Keller J."/>
        </authorList>
    </citation>
    <scope>NUCLEOTIDE SEQUENCE [LARGE SCALE GENOMIC DNA]</scope>
    <source>
        <strain evidence="2 3">SAG 2145</strain>
    </source>
</reference>
<evidence type="ECO:0000313" key="3">
    <source>
        <dbReference type="Proteomes" id="UP001438707"/>
    </source>
</evidence>
<name>A0AAW1PRQ2_9CHLO</name>
<keyword evidence="3" id="KW-1185">Reference proteome</keyword>
<dbReference type="AlphaFoldDB" id="A0AAW1PRQ2"/>
<keyword evidence="1" id="KW-1133">Transmembrane helix</keyword>
<protein>
    <submittedName>
        <fullName evidence="2">Uncharacterized protein</fullName>
    </submittedName>
</protein>
<comment type="caution">
    <text evidence="2">The sequence shown here is derived from an EMBL/GenBank/DDBJ whole genome shotgun (WGS) entry which is preliminary data.</text>
</comment>
<gene>
    <name evidence="2" type="ORF">WJX74_007167</name>
</gene>
<keyword evidence="1" id="KW-0472">Membrane</keyword>
<evidence type="ECO:0000256" key="1">
    <source>
        <dbReference type="SAM" id="Phobius"/>
    </source>
</evidence>
<keyword evidence="1" id="KW-0812">Transmembrane</keyword>